<gene>
    <name evidence="2" type="ORF">J4732_05705</name>
</gene>
<evidence type="ECO:0000313" key="2">
    <source>
        <dbReference type="EMBL" id="MBO2006683.1"/>
    </source>
</evidence>
<name>A0A939NKM5_SERMA</name>
<proteinExistence type="predicted"/>
<feature type="compositionally biased region" description="Low complexity" evidence="1">
    <location>
        <begin position="14"/>
        <end position="26"/>
    </location>
</feature>
<dbReference type="EMBL" id="JAGETR010000030">
    <property type="protein sequence ID" value="MBO2006683.1"/>
    <property type="molecule type" value="Genomic_DNA"/>
</dbReference>
<dbReference type="AlphaFoldDB" id="A0A939NKM5"/>
<feature type="compositionally biased region" description="Low complexity" evidence="1">
    <location>
        <begin position="35"/>
        <end position="49"/>
    </location>
</feature>
<accession>A0A939NKM5</accession>
<sequence length="70" mass="8239">MVTPQWGQHRRRTGTLSQTTQSSSWRSRTRRKETSCTTGTRRSQRRQQGMTAASGWSWISRGWQKDARRN</sequence>
<reference evidence="2" key="1">
    <citation type="submission" date="2021-03" db="EMBL/GenBank/DDBJ databases">
        <title>Molecular epidemiology and mechanisms of colistin and carbapenem resistance in Enterobacteriaceae from clinical isolates, the environment and porcine samples in Pretoria, South Africa.</title>
        <authorList>
            <person name="Bogoshi D."/>
            <person name="Mbelle N.M."/>
            <person name="Naidoo V."/>
            <person name="Osei Sekyere J."/>
        </authorList>
    </citation>
    <scope>NUCLEOTIDE SEQUENCE</scope>
    <source>
        <strain evidence="2">C080</strain>
    </source>
</reference>
<organism evidence="2">
    <name type="scientific">Serratia marcescens</name>
    <dbReference type="NCBI Taxonomy" id="615"/>
    <lineage>
        <taxon>Bacteria</taxon>
        <taxon>Pseudomonadati</taxon>
        <taxon>Pseudomonadota</taxon>
        <taxon>Gammaproteobacteria</taxon>
        <taxon>Enterobacterales</taxon>
        <taxon>Yersiniaceae</taxon>
        <taxon>Serratia</taxon>
    </lineage>
</organism>
<comment type="caution">
    <text evidence="2">The sequence shown here is derived from an EMBL/GenBank/DDBJ whole genome shotgun (WGS) entry which is preliminary data.</text>
</comment>
<protein>
    <submittedName>
        <fullName evidence="2">Uncharacterized protein</fullName>
    </submittedName>
</protein>
<evidence type="ECO:0000256" key="1">
    <source>
        <dbReference type="SAM" id="MobiDB-lite"/>
    </source>
</evidence>
<feature type="region of interest" description="Disordered" evidence="1">
    <location>
        <begin position="1"/>
        <end position="70"/>
    </location>
</feature>